<evidence type="ECO:0000259" key="12">
    <source>
        <dbReference type="Pfam" id="PF01435"/>
    </source>
</evidence>
<keyword evidence="4" id="KW-0812">Transmembrane</keyword>
<protein>
    <submittedName>
        <fullName evidence="13">M48 family metallopeptidase</fullName>
    </submittedName>
</protein>
<reference evidence="13" key="2">
    <citation type="journal article" date="2021" name="PeerJ">
        <title>Extensive microbial diversity within the chicken gut microbiome revealed by metagenomics and culture.</title>
        <authorList>
            <person name="Gilroy R."/>
            <person name="Ravi A."/>
            <person name="Getino M."/>
            <person name="Pursley I."/>
            <person name="Horton D.L."/>
            <person name="Alikhan N.F."/>
            <person name="Baker D."/>
            <person name="Gharbi K."/>
            <person name="Hall N."/>
            <person name="Watson M."/>
            <person name="Adriaenssens E.M."/>
            <person name="Foster-Nyarko E."/>
            <person name="Jarju S."/>
            <person name="Secka A."/>
            <person name="Antonio M."/>
            <person name="Oren A."/>
            <person name="Chaudhuri R.R."/>
            <person name="La Ragione R."/>
            <person name="Hildebrand F."/>
            <person name="Pallen M.J."/>
        </authorList>
    </citation>
    <scope>NUCLEOTIDE SEQUENCE</scope>
    <source>
        <strain evidence="13">ChiHcec3-11533</strain>
    </source>
</reference>
<dbReference type="Gene3D" id="3.30.2010.10">
    <property type="entry name" value="Metalloproteases ('zincins'), catalytic domain"/>
    <property type="match status" value="1"/>
</dbReference>
<dbReference type="PANTHER" id="PTHR43221">
    <property type="entry name" value="PROTEASE HTPX"/>
    <property type="match status" value="1"/>
</dbReference>
<comment type="caution">
    <text evidence="13">The sequence shown here is derived from an EMBL/GenBank/DDBJ whole genome shotgun (WGS) entry which is preliminary data.</text>
</comment>
<keyword evidence="9 11" id="KW-0482">Metalloprotease</keyword>
<name>A0A9D1LDE7_9FIRM</name>
<comment type="cofactor">
    <cofactor evidence="11">
        <name>Zn(2+)</name>
        <dbReference type="ChEBI" id="CHEBI:29105"/>
    </cofactor>
    <text evidence="11">Binds 1 zinc ion per subunit.</text>
</comment>
<evidence type="ECO:0000256" key="10">
    <source>
        <dbReference type="ARBA" id="ARBA00023136"/>
    </source>
</evidence>
<keyword evidence="7 11" id="KW-0862">Zinc</keyword>
<dbReference type="InterPro" id="IPR001915">
    <property type="entry name" value="Peptidase_M48"/>
</dbReference>
<comment type="subcellular location">
    <subcellularLocation>
        <location evidence="1">Cell membrane</location>
        <topology evidence="1">Multi-pass membrane protein</topology>
    </subcellularLocation>
</comment>
<dbReference type="CDD" id="cd07325">
    <property type="entry name" value="M48_Ste24p_like"/>
    <property type="match status" value="1"/>
</dbReference>
<evidence type="ECO:0000256" key="6">
    <source>
        <dbReference type="ARBA" id="ARBA00022801"/>
    </source>
</evidence>
<gene>
    <name evidence="13" type="ORF">IAB02_09250</name>
</gene>
<evidence type="ECO:0000313" key="14">
    <source>
        <dbReference type="Proteomes" id="UP000824072"/>
    </source>
</evidence>
<evidence type="ECO:0000256" key="11">
    <source>
        <dbReference type="RuleBase" id="RU003983"/>
    </source>
</evidence>
<evidence type="ECO:0000256" key="1">
    <source>
        <dbReference type="ARBA" id="ARBA00004651"/>
    </source>
</evidence>
<dbReference type="GO" id="GO:0006508">
    <property type="term" value="P:proteolysis"/>
    <property type="evidence" value="ECO:0007669"/>
    <property type="project" value="UniProtKB-KW"/>
</dbReference>
<organism evidence="13 14">
    <name type="scientific">Candidatus Pullichristensenella excrementigallinarum</name>
    <dbReference type="NCBI Taxonomy" id="2840907"/>
    <lineage>
        <taxon>Bacteria</taxon>
        <taxon>Bacillati</taxon>
        <taxon>Bacillota</taxon>
        <taxon>Clostridia</taxon>
        <taxon>Candidatus Pullichristensenella</taxon>
    </lineage>
</organism>
<dbReference type="GO" id="GO:0004222">
    <property type="term" value="F:metalloendopeptidase activity"/>
    <property type="evidence" value="ECO:0007669"/>
    <property type="project" value="InterPro"/>
</dbReference>
<keyword evidence="10" id="KW-0472">Membrane</keyword>
<keyword evidence="2" id="KW-1003">Cell membrane</keyword>
<dbReference type="GO" id="GO:0005886">
    <property type="term" value="C:plasma membrane"/>
    <property type="evidence" value="ECO:0007669"/>
    <property type="project" value="UniProtKB-SubCell"/>
</dbReference>
<dbReference type="AlphaFoldDB" id="A0A9D1LDE7"/>
<keyword evidence="6 11" id="KW-0378">Hydrolase</keyword>
<dbReference type="Proteomes" id="UP000824072">
    <property type="component" value="Unassembled WGS sequence"/>
</dbReference>
<keyword evidence="3 11" id="KW-0645">Protease</keyword>
<keyword evidence="8" id="KW-1133">Transmembrane helix</keyword>
<evidence type="ECO:0000256" key="5">
    <source>
        <dbReference type="ARBA" id="ARBA00022723"/>
    </source>
</evidence>
<dbReference type="Pfam" id="PF01435">
    <property type="entry name" value="Peptidase_M48"/>
    <property type="match status" value="1"/>
</dbReference>
<reference evidence="13" key="1">
    <citation type="submission" date="2020-10" db="EMBL/GenBank/DDBJ databases">
        <authorList>
            <person name="Gilroy R."/>
        </authorList>
    </citation>
    <scope>NUCLEOTIDE SEQUENCE</scope>
    <source>
        <strain evidence="13">ChiHcec3-11533</strain>
    </source>
</reference>
<evidence type="ECO:0000256" key="8">
    <source>
        <dbReference type="ARBA" id="ARBA00022989"/>
    </source>
</evidence>
<comment type="similarity">
    <text evidence="11">Belongs to the peptidase M48 family.</text>
</comment>
<evidence type="ECO:0000256" key="2">
    <source>
        <dbReference type="ARBA" id="ARBA00022475"/>
    </source>
</evidence>
<accession>A0A9D1LDE7</accession>
<dbReference type="InterPro" id="IPR050083">
    <property type="entry name" value="HtpX_protease"/>
</dbReference>
<evidence type="ECO:0000256" key="7">
    <source>
        <dbReference type="ARBA" id="ARBA00022833"/>
    </source>
</evidence>
<evidence type="ECO:0000313" key="13">
    <source>
        <dbReference type="EMBL" id="HIU34736.1"/>
    </source>
</evidence>
<evidence type="ECO:0000256" key="9">
    <source>
        <dbReference type="ARBA" id="ARBA00023049"/>
    </source>
</evidence>
<feature type="domain" description="Peptidase M48" evidence="12">
    <location>
        <begin position="56"/>
        <end position="249"/>
    </location>
</feature>
<dbReference type="PANTHER" id="PTHR43221:SF1">
    <property type="entry name" value="PROTEASE HTPX"/>
    <property type="match status" value="1"/>
</dbReference>
<proteinExistence type="inferred from homology"/>
<dbReference type="GO" id="GO:0046872">
    <property type="term" value="F:metal ion binding"/>
    <property type="evidence" value="ECO:0007669"/>
    <property type="project" value="UniProtKB-KW"/>
</dbReference>
<dbReference type="EMBL" id="DVMU01000201">
    <property type="protein sequence ID" value="HIU34736.1"/>
    <property type="molecule type" value="Genomic_DNA"/>
</dbReference>
<evidence type="ECO:0000256" key="4">
    <source>
        <dbReference type="ARBA" id="ARBA00022692"/>
    </source>
</evidence>
<sequence length="303" mass="33866">MLQNRLPDYAFGMDMELRKRLDAIPKFYSLAQTICGTYANRMMHEINMTGVAVGPNQFPEIYAIGRDCARRLGIGVPNIYIISDPTLNAATMATDDIEPFIYLHSGIVERMTQGELRTVIGHECGHIQNKHTVYNLMAQLVISGAQAGGNIITGKVNALLSTGMLLALSRWERAAEVTCDRASVICADNVEDAISAQAKLMQGGMLGKDWKMDLDSLMRQFEQQKASTARLNELLFTHPSGLRRIAAIKIFSKCETLFGWRPEFRKPGMRVLSRDEAEQQCNEVVSLLSERDLHKGKRKNGMQ</sequence>
<keyword evidence="5" id="KW-0479">Metal-binding</keyword>
<evidence type="ECO:0000256" key="3">
    <source>
        <dbReference type="ARBA" id="ARBA00022670"/>
    </source>
</evidence>